<dbReference type="Proteomes" id="UP000483261">
    <property type="component" value="Unassembled WGS sequence"/>
</dbReference>
<comment type="caution">
    <text evidence="1">The sequence shown here is derived from an EMBL/GenBank/DDBJ whole genome shotgun (WGS) entry which is preliminary data.</text>
</comment>
<name>A0A6M1R6A4_9ACTN</name>
<accession>A0A6M1R6A4</accession>
<gene>
    <name evidence="1" type="ORF">G5C66_10425</name>
</gene>
<keyword evidence="2" id="KW-1185">Reference proteome</keyword>
<sequence>MRLTEHELTVALTGTAKTVLGSGRKFRKGGADIDKVWDETDRFQRFKLLDSIGTQIFPVLTDLPDVDVPVGGRPSFPEEQIRESVERHIGDDVGRLRRAVTVKARVALVQAALAHLPPRAEDDLRLDG</sequence>
<dbReference type="EMBL" id="JAALAA010000007">
    <property type="protein sequence ID" value="NGN93149.1"/>
    <property type="molecule type" value="Genomic_DNA"/>
</dbReference>
<protein>
    <submittedName>
        <fullName evidence="1">Uncharacterized protein</fullName>
    </submittedName>
</protein>
<evidence type="ECO:0000313" key="2">
    <source>
        <dbReference type="Proteomes" id="UP000483261"/>
    </source>
</evidence>
<reference evidence="1 2" key="1">
    <citation type="submission" date="2020-02" db="EMBL/GenBank/DDBJ databases">
        <title>Whole-genome analyses of novel actinobacteria.</title>
        <authorList>
            <person name="Sahin N."/>
        </authorList>
    </citation>
    <scope>NUCLEOTIDE SEQUENCE [LARGE SCALE GENOMIC DNA]</scope>
    <source>
        <strain evidence="1 2">KC13</strain>
    </source>
</reference>
<dbReference type="AlphaFoldDB" id="A0A6M1R6A4"/>
<proteinExistence type="predicted"/>
<evidence type="ECO:0000313" key="1">
    <source>
        <dbReference type="EMBL" id="NGN93149.1"/>
    </source>
</evidence>
<dbReference type="RefSeq" id="WP_165110882.1">
    <property type="nucleotide sequence ID" value="NZ_JAALAA010000007.1"/>
</dbReference>
<organism evidence="1 2">
    <name type="scientific">Nocardioides turkmenicus</name>
    <dbReference type="NCBI Taxonomy" id="2711220"/>
    <lineage>
        <taxon>Bacteria</taxon>
        <taxon>Bacillati</taxon>
        <taxon>Actinomycetota</taxon>
        <taxon>Actinomycetes</taxon>
        <taxon>Propionibacteriales</taxon>
        <taxon>Nocardioidaceae</taxon>
        <taxon>Nocardioides</taxon>
    </lineage>
</organism>